<organism evidence="1 2">
    <name type="scientific">Mycetomoellerius zeteki</name>
    <dbReference type="NCBI Taxonomy" id="64791"/>
    <lineage>
        <taxon>Eukaryota</taxon>
        <taxon>Metazoa</taxon>
        <taxon>Ecdysozoa</taxon>
        <taxon>Arthropoda</taxon>
        <taxon>Hexapoda</taxon>
        <taxon>Insecta</taxon>
        <taxon>Pterygota</taxon>
        <taxon>Neoptera</taxon>
        <taxon>Endopterygota</taxon>
        <taxon>Hymenoptera</taxon>
        <taxon>Apocrita</taxon>
        <taxon>Aculeata</taxon>
        <taxon>Formicoidea</taxon>
        <taxon>Formicidae</taxon>
        <taxon>Myrmicinae</taxon>
        <taxon>Mycetomoellerius</taxon>
    </lineage>
</organism>
<dbReference type="InterPro" id="IPR036397">
    <property type="entry name" value="RNaseH_sf"/>
</dbReference>
<gene>
    <name evidence="1" type="ORF">ALC60_10818</name>
</gene>
<feature type="non-terminal residue" evidence="1">
    <location>
        <position position="1"/>
    </location>
</feature>
<evidence type="ECO:0000313" key="2">
    <source>
        <dbReference type="Proteomes" id="UP000075809"/>
    </source>
</evidence>
<dbReference type="EMBL" id="KQ982829">
    <property type="protein sequence ID" value="KYQ50125.1"/>
    <property type="molecule type" value="Genomic_DNA"/>
</dbReference>
<sequence>RADVSFCAAEELSVKPPLCQFSKEKEGRQGSLPGSMPRLSGAVSSSCGCVNLVFQTGYFSPLFLYCVENSFRCTRHILRISKSQCMGWNFNDIWFQQQDGAPPYYGLRARQYPNEVFPNRWIGRWGYIEWPARSPNLNPLDYFLWGYLKGKIYDTKPRNLNDLRQRIINEFRIMPREFYRNAVLSFYNRLAHCQTAEGRQFEYLL</sequence>
<dbReference type="PANTHER" id="PTHR47326:SF1">
    <property type="entry name" value="HTH PSQ-TYPE DOMAIN-CONTAINING PROTEIN"/>
    <property type="match status" value="1"/>
</dbReference>
<dbReference type="STRING" id="64791.A0A151WR22"/>
<protein>
    <recommendedName>
        <fullName evidence="3">Transposable element Tc3 transposase</fullName>
    </recommendedName>
</protein>
<proteinExistence type="predicted"/>
<keyword evidence="2" id="KW-1185">Reference proteome</keyword>
<dbReference type="GO" id="GO:0003676">
    <property type="term" value="F:nucleic acid binding"/>
    <property type="evidence" value="ECO:0007669"/>
    <property type="project" value="InterPro"/>
</dbReference>
<evidence type="ECO:0000313" key="1">
    <source>
        <dbReference type="EMBL" id="KYQ50125.1"/>
    </source>
</evidence>
<accession>A0A151WR22</accession>
<reference evidence="1 2" key="1">
    <citation type="submission" date="2015-09" db="EMBL/GenBank/DDBJ databases">
        <title>Trachymyrmex zeteki WGS genome.</title>
        <authorList>
            <person name="Nygaard S."/>
            <person name="Hu H."/>
            <person name="Boomsma J."/>
            <person name="Zhang G."/>
        </authorList>
    </citation>
    <scope>NUCLEOTIDE SEQUENCE [LARGE SCALE GENOMIC DNA]</scope>
    <source>
        <strain evidence="1">Tzet28-1</strain>
        <tissue evidence="1">Whole body</tissue>
    </source>
</reference>
<dbReference type="Gene3D" id="3.30.420.10">
    <property type="entry name" value="Ribonuclease H-like superfamily/Ribonuclease H"/>
    <property type="match status" value="1"/>
</dbReference>
<name>A0A151WR22_9HYME</name>
<dbReference type="PANTHER" id="PTHR47326">
    <property type="entry name" value="TRANSPOSABLE ELEMENT TC3 TRANSPOSASE-LIKE PROTEIN"/>
    <property type="match status" value="1"/>
</dbReference>
<dbReference type="Proteomes" id="UP000075809">
    <property type="component" value="Unassembled WGS sequence"/>
</dbReference>
<evidence type="ECO:0008006" key="3">
    <source>
        <dbReference type="Google" id="ProtNLM"/>
    </source>
</evidence>
<dbReference type="AlphaFoldDB" id="A0A151WR22"/>